<dbReference type="InterPro" id="IPR036188">
    <property type="entry name" value="FAD/NAD-bd_sf"/>
</dbReference>
<dbReference type="PANTHER" id="PTHR42877">
    <property type="entry name" value="L-ORNITHINE N(5)-MONOOXYGENASE-RELATED"/>
    <property type="match status" value="1"/>
</dbReference>
<dbReference type="SUPFAM" id="SSF51905">
    <property type="entry name" value="FAD/NAD(P)-binding domain"/>
    <property type="match status" value="2"/>
</dbReference>
<name>A0A2S6AJQ5_9NOCA</name>
<comment type="caution">
    <text evidence="1">The sequence shown here is derived from an EMBL/GenBank/DDBJ whole genome shotgun (WGS) entry which is preliminary data.</text>
</comment>
<organism evidence="1 2">
    <name type="scientific">Nocardia nova</name>
    <dbReference type="NCBI Taxonomy" id="37330"/>
    <lineage>
        <taxon>Bacteria</taxon>
        <taxon>Bacillati</taxon>
        <taxon>Actinomycetota</taxon>
        <taxon>Actinomycetes</taxon>
        <taxon>Mycobacteriales</taxon>
        <taxon>Nocardiaceae</taxon>
        <taxon>Nocardia</taxon>
    </lineage>
</organism>
<proteinExistence type="predicted"/>
<dbReference type="PRINTS" id="PR00411">
    <property type="entry name" value="PNDRDTASEI"/>
</dbReference>
<dbReference type="AlphaFoldDB" id="A0A2S6AJQ5"/>
<sequence>MIFVDELPCNATGKVVRRTLERIGLRMNTVETPTSAPFSVAIIGCGFGGLGAAIELERHGIGTYTVFEKGDGVGGVWRANHYPGAACDVPSSTYSYSFELETEWSQRFGTQHEIRAYLERTAVKYGVAPKISSNTEVIAATFDERCGRWQIELDDGERQWFDAVICATGQLSRPKVPDIEGRETFSGNQFHSAQWDDAVDLAGKRVAVVGSGASAVQIVPAIVDRVDELDVIQRSPNWIGNKWNHKTNPRIRRLLRTVPGLARAQHNLEWLWYEMRVPLIYNRFDPLRAGLHAWLRYKIRREISDPQLRRKVTPDYKAGCNRLLLSSDWYPALDRSHVSVHAEGVTRVTPSGLVLGDGTTVDADVIVWCTGFTATEYLAPIDITGRGGRKLHTEWKSGPEAYMGITVAGYPNLFMIYGPNTGSLTNTIIFLLEKQARYARKAIEHSARTGRWLDVRKSVQDEYNRRLRQRLSHTVFTSGCPGWYHTAEGKVVAVWPGSHIAYARATARVDLTAYETGQRSA</sequence>
<accession>A0A2S6AJQ5</accession>
<dbReference type="Gene3D" id="3.50.50.60">
    <property type="entry name" value="FAD/NAD(P)-binding domain"/>
    <property type="match status" value="2"/>
</dbReference>
<dbReference type="PANTHER" id="PTHR42877:SF4">
    <property type="entry name" value="FAD_NAD(P)-BINDING DOMAIN-CONTAINING PROTEIN-RELATED"/>
    <property type="match status" value="1"/>
</dbReference>
<protein>
    <submittedName>
        <fullName evidence="1">NAD(P)/FAD-dependent oxidoreductase</fullName>
    </submittedName>
</protein>
<reference evidence="1 2" key="1">
    <citation type="submission" date="2018-02" db="EMBL/GenBank/DDBJ databases">
        <title>8 Nocardia nova and 1 Nocardia cyriacigeorgica strain used for evolution to TMP-SMX.</title>
        <authorList>
            <person name="Mehta H."/>
            <person name="Weng J."/>
            <person name="Shamoo Y."/>
        </authorList>
    </citation>
    <scope>NUCLEOTIDE SEQUENCE [LARGE SCALE GENOMIC DNA]</scope>
    <source>
        <strain evidence="1 2">MDA3139</strain>
    </source>
</reference>
<dbReference type="EMBL" id="PSZC01000021">
    <property type="protein sequence ID" value="PPJ35451.1"/>
    <property type="molecule type" value="Genomic_DNA"/>
</dbReference>
<dbReference type="Proteomes" id="UP000239874">
    <property type="component" value="Unassembled WGS sequence"/>
</dbReference>
<evidence type="ECO:0000313" key="1">
    <source>
        <dbReference type="EMBL" id="PPJ35451.1"/>
    </source>
</evidence>
<dbReference type="InterPro" id="IPR051209">
    <property type="entry name" value="FAD-bind_Monooxygenase_sf"/>
</dbReference>
<gene>
    <name evidence="1" type="ORF">C5E45_25630</name>
</gene>
<evidence type="ECO:0000313" key="2">
    <source>
        <dbReference type="Proteomes" id="UP000239874"/>
    </source>
</evidence>
<dbReference type="Pfam" id="PF13738">
    <property type="entry name" value="Pyr_redox_3"/>
    <property type="match status" value="1"/>
</dbReference>